<gene>
    <name evidence="1" type="ORF">KI387_044427</name>
</gene>
<dbReference type="Proteomes" id="UP000824469">
    <property type="component" value="Unassembled WGS sequence"/>
</dbReference>
<name>A0AA38CL11_TAXCH</name>
<dbReference type="AlphaFoldDB" id="A0AA38CL11"/>
<protein>
    <submittedName>
        <fullName evidence="1">Uncharacterized protein</fullName>
    </submittedName>
</protein>
<feature type="non-terminal residue" evidence="1">
    <location>
        <position position="1"/>
    </location>
</feature>
<feature type="non-terminal residue" evidence="1">
    <location>
        <position position="102"/>
    </location>
</feature>
<evidence type="ECO:0000313" key="2">
    <source>
        <dbReference type="Proteomes" id="UP000824469"/>
    </source>
</evidence>
<comment type="caution">
    <text evidence="1">The sequence shown here is derived from an EMBL/GenBank/DDBJ whole genome shotgun (WGS) entry which is preliminary data.</text>
</comment>
<sequence>GALSELKSKAGRGTITFLFLRVCSSSHCSVSEGVATFVEAGIILSRGEDSTSGGGIVTNVVVDPIKRGTGGGMLVITWVAAERGESPKKILAITEEVDGELG</sequence>
<proteinExistence type="predicted"/>
<keyword evidence="2" id="KW-1185">Reference proteome</keyword>
<reference evidence="1 2" key="1">
    <citation type="journal article" date="2021" name="Nat. Plants">
        <title>The Taxus genome provides insights into paclitaxel biosynthesis.</title>
        <authorList>
            <person name="Xiong X."/>
            <person name="Gou J."/>
            <person name="Liao Q."/>
            <person name="Li Y."/>
            <person name="Zhou Q."/>
            <person name="Bi G."/>
            <person name="Li C."/>
            <person name="Du R."/>
            <person name="Wang X."/>
            <person name="Sun T."/>
            <person name="Guo L."/>
            <person name="Liang H."/>
            <person name="Lu P."/>
            <person name="Wu Y."/>
            <person name="Zhang Z."/>
            <person name="Ro D.K."/>
            <person name="Shang Y."/>
            <person name="Huang S."/>
            <person name="Yan J."/>
        </authorList>
    </citation>
    <scope>NUCLEOTIDE SEQUENCE [LARGE SCALE GENOMIC DNA]</scope>
    <source>
        <strain evidence="1">Ta-2019</strain>
    </source>
</reference>
<evidence type="ECO:0000313" key="1">
    <source>
        <dbReference type="EMBL" id="KAH9303546.1"/>
    </source>
</evidence>
<organism evidence="1 2">
    <name type="scientific">Taxus chinensis</name>
    <name type="common">Chinese yew</name>
    <name type="synonym">Taxus wallichiana var. chinensis</name>
    <dbReference type="NCBI Taxonomy" id="29808"/>
    <lineage>
        <taxon>Eukaryota</taxon>
        <taxon>Viridiplantae</taxon>
        <taxon>Streptophyta</taxon>
        <taxon>Embryophyta</taxon>
        <taxon>Tracheophyta</taxon>
        <taxon>Spermatophyta</taxon>
        <taxon>Pinopsida</taxon>
        <taxon>Pinidae</taxon>
        <taxon>Conifers II</taxon>
        <taxon>Cupressales</taxon>
        <taxon>Taxaceae</taxon>
        <taxon>Taxus</taxon>
    </lineage>
</organism>
<accession>A0AA38CL11</accession>
<dbReference type="EMBL" id="JAHRHJ020000009">
    <property type="protein sequence ID" value="KAH9303546.1"/>
    <property type="molecule type" value="Genomic_DNA"/>
</dbReference>